<comment type="caution">
    <text evidence="1">The sequence shown here is derived from an EMBL/GenBank/DDBJ whole genome shotgun (WGS) entry which is preliminary data.</text>
</comment>
<dbReference type="EMBL" id="SADD01000015">
    <property type="protein sequence ID" value="RVU41534.1"/>
    <property type="molecule type" value="Genomic_DNA"/>
</dbReference>
<keyword evidence="2" id="KW-1185">Reference proteome</keyword>
<proteinExistence type="predicted"/>
<dbReference type="Proteomes" id="UP000282926">
    <property type="component" value="Unassembled WGS sequence"/>
</dbReference>
<accession>A0ABY0CNX1</accession>
<evidence type="ECO:0000313" key="1">
    <source>
        <dbReference type="EMBL" id="RVU41534.1"/>
    </source>
</evidence>
<gene>
    <name evidence="1" type="ORF">EA187_17905</name>
</gene>
<name>A0ABY0CNX1_9DELT</name>
<organism evidence="1 2">
    <name type="scientific">Lujinxingia sediminis</name>
    <dbReference type="NCBI Taxonomy" id="2480984"/>
    <lineage>
        <taxon>Bacteria</taxon>
        <taxon>Deltaproteobacteria</taxon>
        <taxon>Bradymonadales</taxon>
        <taxon>Lujinxingiaceae</taxon>
        <taxon>Lujinxingia</taxon>
    </lineage>
</organism>
<evidence type="ECO:0008006" key="3">
    <source>
        <dbReference type="Google" id="ProtNLM"/>
    </source>
</evidence>
<sequence>MPLIPTEGAQLRRALLAAALEEWRGGIECRRDADRISRYFSACGWQWHLDQHSGGVFDEDIRRATPHLEYCGLFVGWCGLQVGNYLHAIRCVPVRLKPAIAEFVLPSTYRAQSAAHWARAGLAMPTPVGAGDLQPGDIITLRTRAEGAKAYGDHVAIVEYGAGSLVHTVEANASGMLGPDKRPGRGVVRRRRLRSDVRGGLRLSSEHFEHVEDFERMEEVS</sequence>
<evidence type="ECO:0000313" key="2">
    <source>
        <dbReference type="Proteomes" id="UP000282926"/>
    </source>
</evidence>
<dbReference type="RefSeq" id="WP_127781142.1">
    <property type="nucleotide sequence ID" value="NZ_SADD01000015.1"/>
</dbReference>
<protein>
    <recommendedName>
        <fullName evidence="3">CHAP domain-containing protein</fullName>
    </recommendedName>
</protein>
<reference evidence="1 2" key="1">
    <citation type="submission" date="2019-01" db="EMBL/GenBank/DDBJ databases">
        <title>Lujinxingia litoralis gen. nov., sp. nov. and Lujinxingia sediminis gen. nov., sp. nov., new members in the order Bradymonadales, isolated from coastal sediment.</title>
        <authorList>
            <person name="Li C.-M."/>
        </authorList>
    </citation>
    <scope>NUCLEOTIDE SEQUENCE [LARGE SCALE GENOMIC DNA]</scope>
    <source>
        <strain evidence="1 2">SEH01</strain>
    </source>
</reference>